<dbReference type="Proteomes" id="UP000481153">
    <property type="component" value="Unassembled WGS sequence"/>
</dbReference>
<comment type="caution">
    <text evidence="2">The sequence shown here is derived from an EMBL/GenBank/DDBJ whole genome shotgun (WGS) entry which is preliminary data.</text>
</comment>
<feature type="coiled-coil region" evidence="1">
    <location>
        <begin position="143"/>
        <end position="170"/>
    </location>
</feature>
<evidence type="ECO:0000313" key="2">
    <source>
        <dbReference type="EMBL" id="KAF0742732.1"/>
    </source>
</evidence>
<dbReference type="EMBL" id="VJMJ01000025">
    <property type="protein sequence ID" value="KAF0742732.1"/>
    <property type="molecule type" value="Genomic_DNA"/>
</dbReference>
<keyword evidence="1" id="KW-0175">Coiled coil</keyword>
<evidence type="ECO:0000313" key="3">
    <source>
        <dbReference type="Proteomes" id="UP000481153"/>
    </source>
</evidence>
<dbReference type="VEuPathDB" id="FungiDB:AeMF1_002270"/>
<name>A0A6G0XR08_9STRA</name>
<reference evidence="2 3" key="1">
    <citation type="submission" date="2019-07" db="EMBL/GenBank/DDBJ databases">
        <title>Genomics analysis of Aphanomyces spp. identifies a new class of oomycete effector associated with host adaptation.</title>
        <authorList>
            <person name="Gaulin E."/>
        </authorList>
    </citation>
    <scope>NUCLEOTIDE SEQUENCE [LARGE SCALE GENOMIC DNA]</scope>
    <source>
        <strain evidence="2 3">ATCC 201684</strain>
    </source>
</reference>
<accession>A0A6G0XR08</accession>
<sequence>MAKVKATLSSSMKKALDLSSVKFTSQPGTDAFRVQISTTDDDVPLKIWLENKRSKEQWECTVKDVAEHAPRGATYVLPSAVVVTSLLTALSAPTSQANESEKCSVDLKPATNGGVTLVLTMKAFGQLTAEYSFKMTKLEIATTDVLEAKIRDLQEEIAELKEGKLAIAQLPQITQLQTELKELRTNMRSRGYYTGSYH</sequence>
<keyword evidence="3" id="KW-1185">Reference proteome</keyword>
<proteinExistence type="predicted"/>
<gene>
    <name evidence="2" type="ORF">Ae201684_002432</name>
</gene>
<organism evidence="2 3">
    <name type="scientific">Aphanomyces euteiches</name>
    <dbReference type="NCBI Taxonomy" id="100861"/>
    <lineage>
        <taxon>Eukaryota</taxon>
        <taxon>Sar</taxon>
        <taxon>Stramenopiles</taxon>
        <taxon>Oomycota</taxon>
        <taxon>Saprolegniomycetes</taxon>
        <taxon>Saprolegniales</taxon>
        <taxon>Verrucalvaceae</taxon>
        <taxon>Aphanomyces</taxon>
    </lineage>
</organism>
<protein>
    <submittedName>
        <fullName evidence="2">Uncharacterized protein</fullName>
    </submittedName>
</protein>
<dbReference type="AlphaFoldDB" id="A0A6G0XR08"/>
<evidence type="ECO:0000256" key="1">
    <source>
        <dbReference type="SAM" id="Coils"/>
    </source>
</evidence>